<name>A0A517XZY0_9BACT</name>
<dbReference type="SUPFAM" id="SSF158682">
    <property type="entry name" value="TerB-like"/>
    <property type="match status" value="1"/>
</dbReference>
<dbReference type="Pfam" id="PF05099">
    <property type="entry name" value="TerB"/>
    <property type="match status" value="1"/>
</dbReference>
<dbReference type="CDD" id="cd07176">
    <property type="entry name" value="terB"/>
    <property type="match status" value="1"/>
</dbReference>
<dbReference type="InterPro" id="IPR007791">
    <property type="entry name" value="DjlA_N"/>
</dbReference>
<gene>
    <name evidence="2" type="ORF">ETAA1_50500</name>
</gene>
<reference evidence="2 3" key="1">
    <citation type="submission" date="2019-02" db="EMBL/GenBank/DDBJ databases">
        <title>Deep-cultivation of Planctomycetes and their phenomic and genomic characterization uncovers novel biology.</title>
        <authorList>
            <person name="Wiegand S."/>
            <person name="Jogler M."/>
            <person name="Boedeker C."/>
            <person name="Pinto D."/>
            <person name="Vollmers J."/>
            <person name="Rivas-Marin E."/>
            <person name="Kohn T."/>
            <person name="Peeters S.H."/>
            <person name="Heuer A."/>
            <person name="Rast P."/>
            <person name="Oberbeckmann S."/>
            <person name="Bunk B."/>
            <person name="Jeske O."/>
            <person name="Meyerdierks A."/>
            <person name="Storesund J.E."/>
            <person name="Kallscheuer N."/>
            <person name="Luecker S."/>
            <person name="Lage O.M."/>
            <person name="Pohl T."/>
            <person name="Merkel B.J."/>
            <person name="Hornburger P."/>
            <person name="Mueller R.-W."/>
            <person name="Bruemmer F."/>
            <person name="Labrenz M."/>
            <person name="Spormann A.M."/>
            <person name="Op den Camp H."/>
            <person name="Overmann J."/>
            <person name="Amann R."/>
            <person name="Jetten M.S.M."/>
            <person name="Mascher T."/>
            <person name="Medema M.H."/>
            <person name="Devos D.P."/>
            <person name="Kaster A.-K."/>
            <person name="Ovreas L."/>
            <person name="Rohde M."/>
            <person name="Galperin M.Y."/>
            <person name="Jogler C."/>
        </authorList>
    </citation>
    <scope>NUCLEOTIDE SEQUENCE [LARGE SCALE GENOMIC DNA]</scope>
    <source>
        <strain evidence="2 3">ETA_A1</strain>
    </source>
</reference>
<dbReference type="AlphaFoldDB" id="A0A517XZY0"/>
<keyword evidence="3" id="KW-1185">Reference proteome</keyword>
<dbReference type="KEGG" id="uli:ETAA1_50500"/>
<proteinExistence type="predicted"/>
<evidence type="ECO:0000313" key="2">
    <source>
        <dbReference type="EMBL" id="QDU23060.1"/>
    </source>
</evidence>
<dbReference type="Proteomes" id="UP000319576">
    <property type="component" value="Chromosome"/>
</dbReference>
<organism evidence="2 3">
    <name type="scientific">Urbifossiella limnaea</name>
    <dbReference type="NCBI Taxonomy" id="2528023"/>
    <lineage>
        <taxon>Bacteria</taxon>
        <taxon>Pseudomonadati</taxon>
        <taxon>Planctomycetota</taxon>
        <taxon>Planctomycetia</taxon>
        <taxon>Gemmatales</taxon>
        <taxon>Gemmataceae</taxon>
        <taxon>Urbifossiella</taxon>
    </lineage>
</organism>
<protein>
    <submittedName>
        <fullName evidence="2">Tellurite resistance protein TerB</fullName>
    </submittedName>
</protein>
<dbReference type="InterPro" id="IPR029024">
    <property type="entry name" value="TerB-like"/>
</dbReference>
<dbReference type="Gene3D" id="1.10.3680.10">
    <property type="entry name" value="TerB-like"/>
    <property type="match status" value="1"/>
</dbReference>
<evidence type="ECO:0000313" key="3">
    <source>
        <dbReference type="Proteomes" id="UP000319576"/>
    </source>
</evidence>
<dbReference type="EMBL" id="CP036273">
    <property type="protein sequence ID" value="QDU23060.1"/>
    <property type="molecule type" value="Genomic_DNA"/>
</dbReference>
<sequence length="146" mass="16233">MGLFDDAFGESKPDKLNKEVAFLGILMLADYSDGTVSDDEMQGFVTAVSRMKMYRDLTGDQVNRLIDRGNKVIRQKGPEEALKLFAQALPEPLHRAVFANAVNQVLADGVVEDEEKEFIQNLRRALGLSGDDANMIAKVIMWKNQG</sequence>
<evidence type="ECO:0000259" key="1">
    <source>
        <dbReference type="Pfam" id="PF05099"/>
    </source>
</evidence>
<feature type="domain" description="Co-chaperone DjlA N-terminal" evidence="1">
    <location>
        <begin position="21"/>
        <end position="135"/>
    </location>
</feature>
<dbReference type="OrthoDB" id="272729at2"/>
<accession>A0A517XZY0</accession>
<dbReference type="RefSeq" id="WP_145243163.1">
    <property type="nucleotide sequence ID" value="NZ_CP036273.1"/>
</dbReference>